<evidence type="ECO:0000256" key="6">
    <source>
        <dbReference type="ARBA" id="ARBA00023065"/>
    </source>
</evidence>
<name>A0ABZ1CF40_9BACT</name>
<gene>
    <name evidence="11 12" type="primary">crcB</name>
    <name evidence="11" type="synonym">fluC</name>
    <name evidence="12" type="ORF">K1X11_007325</name>
</gene>
<keyword evidence="6 11" id="KW-0406">Ion transport</keyword>
<keyword evidence="5 11" id="KW-1133">Transmembrane helix</keyword>
<evidence type="ECO:0000256" key="8">
    <source>
        <dbReference type="ARBA" id="ARBA00023303"/>
    </source>
</evidence>
<comment type="subcellular location">
    <subcellularLocation>
        <location evidence="1 11">Cell membrane</location>
        <topology evidence="1 11">Multi-pass membrane protein</topology>
    </subcellularLocation>
</comment>
<keyword evidence="11" id="KW-0915">Sodium</keyword>
<keyword evidence="4 11" id="KW-0812">Transmembrane</keyword>
<evidence type="ECO:0000313" key="12">
    <source>
        <dbReference type="EMBL" id="WRQ89214.1"/>
    </source>
</evidence>
<evidence type="ECO:0000256" key="5">
    <source>
        <dbReference type="ARBA" id="ARBA00022989"/>
    </source>
</evidence>
<keyword evidence="11" id="KW-0813">Transport</keyword>
<feature type="binding site" evidence="11">
    <location>
        <position position="78"/>
    </location>
    <ligand>
        <name>Na(+)</name>
        <dbReference type="ChEBI" id="CHEBI:29101"/>
        <note>structural</note>
    </ligand>
</feature>
<dbReference type="PANTHER" id="PTHR28259:SF1">
    <property type="entry name" value="FLUORIDE EXPORT PROTEIN 1-RELATED"/>
    <property type="match status" value="1"/>
</dbReference>
<evidence type="ECO:0000256" key="7">
    <source>
        <dbReference type="ARBA" id="ARBA00023136"/>
    </source>
</evidence>
<feature type="transmembrane region" description="Helical" evidence="11">
    <location>
        <begin position="34"/>
        <end position="52"/>
    </location>
</feature>
<reference evidence="12 13" key="2">
    <citation type="submission" date="2023-12" db="EMBL/GenBank/DDBJ databases">
        <title>Description of an unclassified Opitutus bacterium of Verrucomicrobiota.</title>
        <authorList>
            <person name="Zhang D.-F."/>
        </authorList>
    </citation>
    <scope>NUCLEOTIDE SEQUENCE [LARGE SCALE GENOMIC DNA]</scope>
    <source>
        <strain evidence="12 13">WL0086</strain>
    </source>
</reference>
<comment type="similarity">
    <text evidence="9 11">Belongs to the fluoride channel Fluc/FEX (TC 1.A.43) family.</text>
</comment>
<evidence type="ECO:0000256" key="2">
    <source>
        <dbReference type="ARBA" id="ARBA00022475"/>
    </source>
</evidence>
<evidence type="ECO:0000256" key="4">
    <source>
        <dbReference type="ARBA" id="ARBA00022692"/>
    </source>
</evidence>
<keyword evidence="2 11" id="KW-1003">Cell membrane</keyword>
<evidence type="ECO:0000256" key="1">
    <source>
        <dbReference type="ARBA" id="ARBA00004651"/>
    </source>
</evidence>
<comment type="function">
    <text evidence="11">Fluoride-specific ion channel. Important for reducing fluoride concentration in the cell, thus reducing its toxicity.</text>
</comment>
<evidence type="ECO:0000313" key="13">
    <source>
        <dbReference type="Proteomes" id="UP000738431"/>
    </source>
</evidence>
<dbReference type="HAMAP" id="MF_00454">
    <property type="entry name" value="FluC"/>
    <property type="match status" value="1"/>
</dbReference>
<dbReference type="Pfam" id="PF02537">
    <property type="entry name" value="CRCB"/>
    <property type="match status" value="1"/>
</dbReference>
<dbReference type="InterPro" id="IPR003691">
    <property type="entry name" value="FluC"/>
</dbReference>
<dbReference type="Proteomes" id="UP000738431">
    <property type="component" value="Chromosome"/>
</dbReference>
<organism evidence="12 13">
    <name type="scientific">Actomonas aquatica</name>
    <dbReference type="NCBI Taxonomy" id="2866162"/>
    <lineage>
        <taxon>Bacteria</taxon>
        <taxon>Pseudomonadati</taxon>
        <taxon>Verrucomicrobiota</taxon>
        <taxon>Opitutia</taxon>
        <taxon>Opitutales</taxon>
        <taxon>Opitutaceae</taxon>
        <taxon>Actomonas</taxon>
    </lineage>
</organism>
<keyword evidence="3" id="KW-0997">Cell inner membrane</keyword>
<dbReference type="RefSeq" id="WP_221031081.1">
    <property type="nucleotide sequence ID" value="NZ_CP139781.1"/>
</dbReference>
<proteinExistence type="inferred from homology"/>
<keyword evidence="11" id="KW-0479">Metal-binding</keyword>
<comment type="activity regulation">
    <text evidence="11">Na(+) is not transported, but it plays an essential structural role and its presence is essential for fluoride channel function.</text>
</comment>
<evidence type="ECO:0000256" key="10">
    <source>
        <dbReference type="ARBA" id="ARBA00035585"/>
    </source>
</evidence>
<evidence type="ECO:0000256" key="11">
    <source>
        <dbReference type="HAMAP-Rule" id="MF_00454"/>
    </source>
</evidence>
<keyword evidence="13" id="KW-1185">Reference proteome</keyword>
<sequence length="128" mass="13608">MSISHLLIAGLGGALGSMLRMGVAWWVPAGKLPWGTMLANLLGSLVIGFVLGRLGETGATDQPHWHAFAAIGFCGGFTTFSSFSWQTLEQVRQGQIGTALLHVAVSVLVCVVMTWLGWRLGRLWTGAA</sequence>
<feature type="binding site" evidence="11">
    <location>
        <position position="75"/>
    </location>
    <ligand>
        <name>Na(+)</name>
        <dbReference type="ChEBI" id="CHEBI:29101"/>
        <note>structural</note>
    </ligand>
</feature>
<feature type="transmembrane region" description="Helical" evidence="11">
    <location>
        <begin position="97"/>
        <end position="118"/>
    </location>
</feature>
<feature type="transmembrane region" description="Helical" evidence="11">
    <location>
        <begin position="64"/>
        <end position="85"/>
    </location>
</feature>
<reference evidence="12 13" key="1">
    <citation type="submission" date="2021-08" db="EMBL/GenBank/DDBJ databases">
        <authorList>
            <person name="Zhang D."/>
            <person name="Zhang A."/>
            <person name="Wang L."/>
        </authorList>
    </citation>
    <scope>NUCLEOTIDE SEQUENCE [LARGE SCALE GENOMIC DNA]</scope>
    <source>
        <strain evidence="12 13">WL0086</strain>
    </source>
</reference>
<dbReference type="EMBL" id="CP139781">
    <property type="protein sequence ID" value="WRQ89214.1"/>
    <property type="molecule type" value="Genomic_DNA"/>
</dbReference>
<protein>
    <recommendedName>
        <fullName evidence="11">Fluoride-specific ion channel FluC</fullName>
    </recommendedName>
</protein>
<feature type="transmembrane region" description="Helical" evidence="11">
    <location>
        <begin position="6"/>
        <end position="27"/>
    </location>
</feature>
<accession>A0ABZ1CF40</accession>
<keyword evidence="7 11" id="KW-0472">Membrane</keyword>
<comment type="catalytic activity">
    <reaction evidence="10">
        <text>fluoride(in) = fluoride(out)</text>
        <dbReference type="Rhea" id="RHEA:76159"/>
        <dbReference type="ChEBI" id="CHEBI:17051"/>
    </reaction>
    <physiologicalReaction direction="left-to-right" evidence="10">
        <dbReference type="Rhea" id="RHEA:76160"/>
    </physiologicalReaction>
</comment>
<dbReference type="NCBIfam" id="TIGR00494">
    <property type="entry name" value="crcB"/>
    <property type="match status" value="1"/>
</dbReference>
<dbReference type="PANTHER" id="PTHR28259">
    <property type="entry name" value="FLUORIDE EXPORT PROTEIN 1-RELATED"/>
    <property type="match status" value="1"/>
</dbReference>
<keyword evidence="8 11" id="KW-0407">Ion channel</keyword>
<evidence type="ECO:0000256" key="3">
    <source>
        <dbReference type="ARBA" id="ARBA00022519"/>
    </source>
</evidence>
<evidence type="ECO:0000256" key="9">
    <source>
        <dbReference type="ARBA" id="ARBA00035120"/>
    </source>
</evidence>